<sequence>MALYEAAQKGYHIRCLVTFAPPEPRFLAHPLELIRMQAQALGLPHHVLTINAPFEQSYEAGLRRLKEEMCIDCVVTGDIAAVGGSPNWIRERSRPVGMEVYTPLWGRDRHGLLQRFVELGFRVRFSCVNTRWLNASWVGRELNETAIAELRILGEQGELDLCGEQGEYHTMVIDGPGFTQGIDILAYSRRSADALAYMDIHELALMEHAG</sequence>
<dbReference type="EMBL" id="BAABCX010000001">
    <property type="protein sequence ID" value="GAA3527261.1"/>
    <property type="molecule type" value="Genomic_DNA"/>
</dbReference>
<protein>
    <recommendedName>
        <fullName evidence="1">Diphthamide synthase domain-containing protein</fullName>
    </recommendedName>
</protein>
<evidence type="ECO:0000313" key="3">
    <source>
        <dbReference type="Proteomes" id="UP001500795"/>
    </source>
</evidence>
<comment type="caution">
    <text evidence="2">The sequence shown here is derived from an EMBL/GenBank/DDBJ whole genome shotgun (WGS) entry which is preliminary data.</text>
</comment>
<feature type="domain" description="Diphthamide synthase" evidence="1">
    <location>
        <begin position="1"/>
        <end position="203"/>
    </location>
</feature>
<proteinExistence type="predicted"/>
<dbReference type="Gene3D" id="3.40.50.620">
    <property type="entry name" value="HUPs"/>
    <property type="match status" value="1"/>
</dbReference>
<dbReference type="InterPro" id="IPR002761">
    <property type="entry name" value="Diphthami_syn_dom"/>
</dbReference>
<gene>
    <name evidence="2" type="ORF">GCM10022394_03030</name>
</gene>
<organism evidence="2 3">
    <name type="scientific">Zobellella aerophila</name>
    <dbReference type="NCBI Taxonomy" id="870480"/>
    <lineage>
        <taxon>Bacteria</taxon>
        <taxon>Pseudomonadati</taxon>
        <taxon>Pseudomonadota</taxon>
        <taxon>Gammaproteobacteria</taxon>
        <taxon>Aeromonadales</taxon>
        <taxon>Aeromonadaceae</taxon>
        <taxon>Zobellella</taxon>
    </lineage>
</organism>
<dbReference type="CDD" id="cd01994">
    <property type="entry name" value="AANH_PF0828-like"/>
    <property type="match status" value="1"/>
</dbReference>
<dbReference type="SUPFAM" id="SSF52402">
    <property type="entry name" value="Adenine nucleotide alpha hydrolases-like"/>
    <property type="match status" value="1"/>
</dbReference>
<accession>A0ABP6V4T4</accession>
<evidence type="ECO:0000259" key="1">
    <source>
        <dbReference type="Pfam" id="PF01902"/>
    </source>
</evidence>
<reference evidence="3" key="1">
    <citation type="journal article" date="2019" name="Int. J. Syst. Evol. Microbiol.">
        <title>The Global Catalogue of Microorganisms (GCM) 10K type strain sequencing project: providing services to taxonomists for standard genome sequencing and annotation.</title>
        <authorList>
            <consortium name="The Broad Institute Genomics Platform"/>
            <consortium name="The Broad Institute Genome Sequencing Center for Infectious Disease"/>
            <person name="Wu L."/>
            <person name="Ma J."/>
        </authorList>
    </citation>
    <scope>NUCLEOTIDE SEQUENCE [LARGE SCALE GENOMIC DNA]</scope>
    <source>
        <strain evidence="3">JCM 17110</strain>
    </source>
</reference>
<name>A0ABP6V4T4_9GAMM</name>
<keyword evidence="3" id="KW-1185">Reference proteome</keyword>
<dbReference type="Proteomes" id="UP001500795">
    <property type="component" value="Unassembled WGS sequence"/>
</dbReference>
<dbReference type="Gene3D" id="3.90.1490.10">
    <property type="entry name" value="putative n-type atp pyrophosphatase, domain 2"/>
    <property type="match status" value="1"/>
</dbReference>
<evidence type="ECO:0000313" key="2">
    <source>
        <dbReference type="EMBL" id="GAA3527261.1"/>
    </source>
</evidence>
<dbReference type="InterPro" id="IPR014729">
    <property type="entry name" value="Rossmann-like_a/b/a_fold"/>
</dbReference>
<dbReference type="Pfam" id="PF01902">
    <property type="entry name" value="Diphthami_syn_2"/>
    <property type="match status" value="1"/>
</dbReference>